<sequence>MLKTYYLNTTTLDTGEHELHVAECEELSTTVQPRELGVYFDVESAVNAANIMGYDCVVCCKCCGE</sequence>
<gene>
    <name evidence="1" type="ORF">E0L20_20005</name>
    <name evidence="2" type="ORF">VPX56_08550</name>
</gene>
<organism evidence="1 3">
    <name type="scientific">Enterobacter wuhouensis</name>
    <dbReference type="NCBI Taxonomy" id="2529381"/>
    <lineage>
        <taxon>Bacteria</taxon>
        <taxon>Pseudomonadati</taxon>
        <taxon>Pseudomonadota</taxon>
        <taxon>Gammaproteobacteria</taxon>
        <taxon>Enterobacterales</taxon>
        <taxon>Enterobacteriaceae</taxon>
        <taxon>Enterobacter</taxon>
    </lineage>
</organism>
<proteinExistence type="predicted"/>
<dbReference type="EMBL" id="CP142124">
    <property type="protein sequence ID" value="WRW33139.1"/>
    <property type="molecule type" value="Genomic_DNA"/>
</dbReference>
<evidence type="ECO:0000313" key="2">
    <source>
        <dbReference type="EMBL" id="WRW33139.1"/>
    </source>
</evidence>
<evidence type="ECO:0000313" key="3">
    <source>
        <dbReference type="Proteomes" id="UP000291424"/>
    </source>
</evidence>
<protein>
    <submittedName>
        <fullName evidence="1">Uncharacterized protein</fullName>
    </submittedName>
</protein>
<evidence type="ECO:0000313" key="1">
    <source>
        <dbReference type="EMBL" id="TCB89949.1"/>
    </source>
</evidence>
<reference evidence="1 3" key="1">
    <citation type="submission" date="2019-02" db="EMBL/GenBank/DDBJ databases">
        <title>The draft genome of Enterobacter spp. strains.</title>
        <authorList>
            <person name="Wang C."/>
            <person name="Feng Y."/>
            <person name="Zong Z."/>
        </authorList>
    </citation>
    <scope>NUCLEOTIDE SEQUENCE [LARGE SCALE GENOMIC DNA]</scope>
    <source>
        <strain evidence="1 3">WCHEW120002</strain>
    </source>
</reference>
<keyword evidence="4" id="KW-1185">Reference proteome</keyword>
<accession>A0A4R0G3R1</accession>
<name>A0A4R0G3R1_9ENTR</name>
<dbReference type="OrthoDB" id="47198at2"/>
<dbReference type="EMBL" id="SJOO01000012">
    <property type="protein sequence ID" value="TCB89949.1"/>
    <property type="molecule type" value="Genomic_DNA"/>
</dbReference>
<evidence type="ECO:0000313" key="4">
    <source>
        <dbReference type="Proteomes" id="UP001330482"/>
    </source>
</evidence>
<dbReference type="Proteomes" id="UP000291424">
    <property type="component" value="Unassembled WGS sequence"/>
</dbReference>
<dbReference type="RefSeq" id="WP_131635474.1">
    <property type="nucleotide sequence ID" value="NZ_CP142124.1"/>
</dbReference>
<dbReference type="AlphaFoldDB" id="A0A4R0G3R1"/>
<reference evidence="2 4" key="2">
    <citation type="submission" date="2024-01" db="EMBL/GenBank/DDBJ databases">
        <title>AV1 has a protective and therapeutic effect against plant viruses.</title>
        <authorList>
            <person name="Wang F."/>
        </authorList>
    </citation>
    <scope>NUCLEOTIDE SEQUENCE [LARGE SCALE GENOMIC DNA]</scope>
    <source>
        <strain evidence="2 4">AV1</strain>
    </source>
</reference>
<dbReference type="Proteomes" id="UP001330482">
    <property type="component" value="Chromosome"/>
</dbReference>